<evidence type="ECO:0000256" key="1">
    <source>
        <dbReference type="SAM" id="MobiDB-lite"/>
    </source>
</evidence>
<sequence length="134" mass="15497">ILKCRTPIKNCLAMLNLGNIKNRSKFYDQQDENRLQKRRKKGAAQLDAKPFPDEPVTSSEESLYPRVSRMLRRMSSSLWSRLWGLSNQSTDSARLKTHPNELGNQYPPRTDSGQIPLWQASPTAYLGYRFRLGR</sequence>
<gene>
    <name evidence="2" type="primary">CG31882</name>
</gene>
<reference evidence="2" key="1">
    <citation type="submission" date="2005-05" db="EMBL/GenBank/DDBJ databases">
        <authorList>
            <person name="Stapleton M."/>
            <person name="Carlson J."/>
            <person name="Chavez C."/>
            <person name="Frise E."/>
            <person name="George R."/>
            <person name="Pacleb J."/>
            <person name="Park S."/>
            <person name="Wan K."/>
            <person name="Yu C."/>
            <person name="Celniker S."/>
        </authorList>
    </citation>
    <scope>NUCLEOTIDE SEQUENCE</scope>
</reference>
<dbReference type="ExpressionAtlas" id="Q4V6H5">
    <property type="expression patterns" value="baseline and differential"/>
</dbReference>
<organism evidence="2">
    <name type="scientific">Drosophila melanogaster</name>
    <name type="common">Fruit fly</name>
    <dbReference type="NCBI Taxonomy" id="7227"/>
    <lineage>
        <taxon>Eukaryota</taxon>
        <taxon>Metazoa</taxon>
        <taxon>Ecdysozoa</taxon>
        <taxon>Arthropoda</taxon>
        <taxon>Hexapoda</taxon>
        <taxon>Insecta</taxon>
        <taxon>Pterygota</taxon>
        <taxon>Neoptera</taxon>
        <taxon>Endopterygota</taxon>
        <taxon>Diptera</taxon>
        <taxon>Brachycera</taxon>
        <taxon>Muscomorpha</taxon>
        <taxon>Ephydroidea</taxon>
        <taxon>Drosophilidae</taxon>
        <taxon>Drosophila</taxon>
        <taxon>Sophophora</taxon>
    </lineage>
</organism>
<protein>
    <submittedName>
        <fullName evidence="2">IP08293p</fullName>
    </submittedName>
</protein>
<feature type="non-terminal residue" evidence="2">
    <location>
        <position position="1"/>
    </location>
</feature>
<dbReference type="EMBL" id="BT022331">
    <property type="protein sequence ID" value="AAY54747.1"/>
    <property type="molecule type" value="mRNA"/>
</dbReference>
<proteinExistence type="evidence at transcript level"/>
<dbReference type="VEuPathDB" id="VectorBase:FBgn0051882"/>
<feature type="region of interest" description="Disordered" evidence="1">
    <location>
        <begin position="28"/>
        <end position="63"/>
    </location>
</feature>
<dbReference type="OrthoDB" id="7869418at2759"/>
<accession>Q4V6H5</accession>
<dbReference type="HOGENOM" id="CLU_2040536_0_0_1"/>
<name>Q4V6H5_DROME</name>
<feature type="region of interest" description="Disordered" evidence="1">
    <location>
        <begin position="94"/>
        <end position="115"/>
    </location>
</feature>
<dbReference type="AlphaFoldDB" id="Q4V6H5"/>
<dbReference type="Bgee" id="FBgn0051882">
    <property type="expression patterns" value="Expressed in mid-late elongation-stage spermatid (Drosophila) in testis and 21 other cell types or tissues"/>
</dbReference>
<evidence type="ECO:0000313" key="2">
    <source>
        <dbReference type="EMBL" id="AAY54747.1"/>
    </source>
</evidence>